<keyword evidence="2" id="KW-1185">Reference proteome</keyword>
<evidence type="ECO:0000313" key="2">
    <source>
        <dbReference type="Proteomes" id="UP000193144"/>
    </source>
</evidence>
<protein>
    <submittedName>
        <fullName evidence="1">Uncharacterized protein</fullName>
    </submittedName>
</protein>
<reference evidence="1 2" key="1">
    <citation type="submission" date="2016-07" db="EMBL/GenBank/DDBJ databases">
        <title>Pervasive Adenine N6-methylation of Active Genes in Fungi.</title>
        <authorList>
            <consortium name="DOE Joint Genome Institute"/>
            <person name="Mondo S.J."/>
            <person name="Dannebaum R.O."/>
            <person name="Kuo R.C."/>
            <person name="Labutti K."/>
            <person name="Haridas S."/>
            <person name="Kuo A."/>
            <person name="Salamov A."/>
            <person name="Ahrendt S.R."/>
            <person name="Lipzen A."/>
            <person name="Sullivan W."/>
            <person name="Andreopoulos W.B."/>
            <person name="Clum A."/>
            <person name="Lindquist E."/>
            <person name="Daum C."/>
            <person name="Ramamoorthy G.K."/>
            <person name="Gryganskyi A."/>
            <person name="Culley D."/>
            <person name="Magnuson J.K."/>
            <person name="James T.Y."/>
            <person name="O'Malley M.A."/>
            <person name="Stajich J.E."/>
            <person name="Spatafora J.W."/>
            <person name="Visel A."/>
            <person name="Grigoriev I.V."/>
        </authorList>
    </citation>
    <scope>NUCLEOTIDE SEQUENCE [LARGE SCALE GENOMIC DNA]</scope>
    <source>
        <strain evidence="1 2">CBS 115471</strain>
    </source>
</reference>
<dbReference type="AlphaFoldDB" id="A0A1Y2A831"/>
<organism evidence="1 2">
    <name type="scientific">Clohesyomyces aquaticus</name>
    <dbReference type="NCBI Taxonomy" id="1231657"/>
    <lineage>
        <taxon>Eukaryota</taxon>
        <taxon>Fungi</taxon>
        <taxon>Dikarya</taxon>
        <taxon>Ascomycota</taxon>
        <taxon>Pezizomycotina</taxon>
        <taxon>Dothideomycetes</taxon>
        <taxon>Pleosporomycetidae</taxon>
        <taxon>Pleosporales</taxon>
        <taxon>Lindgomycetaceae</taxon>
        <taxon>Clohesyomyces</taxon>
    </lineage>
</organism>
<sequence>MHPALDHSDRYSISPSLPYRHLYPLMFHVLSWVFESREVQVKDTLQVENRIEPFHVRHLRDSLFSFFQACPQALMTRDPSI</sequence>
<accession>A0A1Y2A831</accession>
<gene>
    <name evidence="1" type="ORF">BCR34DRAFT_553260</name>
</gene>
<dbReference type="EMBL" id="MCFA01000005">
    <property type="protein sequence ID" value="ORY18673.1"/>
    <property type="molecule type" value="Genomic_DNA"/>
</dbReference>
<name>A0A1Y2A831_9PLEO</name>
<proteinExistence type="predicted"/>
<comment type="caution">
    <text evidence="1">The sequence shown here is derived from an EMBL/GenBank/DDBJ whole genome shotgun (WGS) entry which is preliminary data.</text>
</comment>
<dbReference type="Proteomes" id="UP000193144">
    <property type="component" value="Unassembled WGS sequence"/>
</dbReference>
<evidence type="ECO:0000313" key="1">
    <source>
        <dbReference type="EMBL" id="ORY18673.1"/>
    </source>
</evidence>